<keyword evidence="2 5" id="KW-0238">DNA-binding</keyword>
<feature type="domain" description="Alpha box" evidence="7">
    <location>
        <begin position="83"/>
        <end position="138"/>
    </location>
</feature>
<organism evidence="8 9">
    <name type="scientific">Exophiala bonariae</name>
    <dbReference type="NCBI Taxonomy" id="1690606"/>
    <lineage>
        <taxon>Eukaryota</taxon>
        <taxon>Fungi</taxon>
        <taxon>Dikarya</taxon>
        <taxon>Ascomycota</taxon>
        <taxon>Pezizomycotina</taxon>
        <taxon>Eurotiomycetes</taxon>
        <taxon>Chaetothyriomycetidae</taxon>
        <taxon>Chaetothyriales</taxon>
        <taxon>Herpotrichiellaceae</taxon>
        <taxon>Exophiala</taxon>
    </lineage>
</organism>
<evidence type="ECO:0000313" key="9">
    <source>
        <dbReference type="Proteomes" id="UP001358417"/>
    </source>
</evidence>
<dbReference type="GO" id="GO:0008301">
    <property type="term" value="F:DNA binding, bending"/>
    <property type="evidence" value="ECO:0007669"/>
    <property type="project" value="InterPro"/>
</dbReference>
<feature type="region of interest" description="Disordered" evidence="6">
    <location>
        <begin position="297"/>
        <end position="319"/>
    </location>
</feature>
<feature type="region of interest" description="Disordered" evidence="6">
    <location>
        <begin position="57"/>
        <end position="79"/>
    </location>
</feature>
<keyword evidence="4 5" id="KW-0539">Nucleus</keyword>
<gene>
    <name evidence="8" type="ORF">LTR84_002140</name>
</gene>
<dbReference type="AlphaFoldDB" id="A0AAV9NBQ4"/>
<proteinExistence type="inferred from homology"/>
<name>A0AAV9NBQ4_9EURO</name>
<comment type="similarity">
    <text evidence="5">Belongs to the MATALPHA1 family.</text>
</comment>
<evidence type="ECO:0000256" key="2">
    <source>
        <dbReference type="ARBA" id="ARBA00023125"/>
    </source>
</evidence>
<dbReference type="Pfam" id="PF04769">
    <property type="entry name" value="MATalpha_HMGbox"/>
    <property type="match status" value="1"/>
</dbReference>
<dbReference type="GO" id="GO:0005634">
    <property type="term" value="C:nucleus"/>
    <property type="evidence" value="ECO:0007669"/>
    <property type="project" value="UniProtKB-SubCell"/>
</dbReference>
<dbReference type="GO" id="GO:0045895">
    <property type="term" value="P:positive regulation of mating-type specific transcription, DNA-templated"/>
    <property type="evidence" value="ECO:0007669"/>
    <property type="project" value="InterPro"/>
</dbReference>
<evidence type="ECO:0000256" key="1">
    <source>
        <dbReference type="ARBA" id="ARBA00023015"/>
    </source>
</evidence>
<dbReference type="Proteomes" id="UP001358417">
    <property type="component" value="Unassembled WGS sequence"/>
</dbReference>
<sequence>MASDKEFFVAAFETILRNVNPAQLSIISESLAEACVKASRETIANAMGSEPVRKVIDQQAEPEEPPLTKTISRVHKRRESTTGSKRVVNGFICFRAYYCSLFDGLAQKLKSGLLRQMWGKESRRNIFGLLGRAFSDLRDHHAEVVTMERFLVVAAIAVPLVPAAEYLVMMGWVPEPILQEDGEMVLQRDLKFNVDIVNTQYPPQTRLSVADIVEHCYAHGFLDRASRRRPAPTDADRRPQGGSVNMAVAAAPPQQCFSLQVSQRSATVSTKSSPSHLYSSLPLMQIDEEIQHVVRRAESTASSSTGTPASNTTDSGLRDSNGYLTIDAVTADQQATYEQLEIGYHFHPRMAPVLGFDPRIVQDDFDPFDLDLSGYIDFDSEEKK</sequence>
<feature type="compositionally biased region" description="Low complexity" evidence="6">
    <location>
        <begin position="299"/>
        <end position="313"/>
    </location>
</feature>
<comment type="subcellular location">
    <subcellularLocation>
        <location evidence="5">Nucleus</location>
    </subcellularLocation>
</comment>
<comment type="caution">
    <text evidence="8">The sequence shown here is derived from an EMBL/GenBank/DDBJ whole genome shotgun (WGS) entry which is preliminary data.</text>
</comment>
<accession>A0AAV9NBQ4</accession>
<keyword evidence="3 5" id="KW-0804">Transcription</keyword>
<dbReference type="EMBL" id="JAVRRD010000012">
    <property type="protein sequence ID" value="KAK5053166.1"/>
    <property type="molecule type" value="Genomic_DNA"/>
</dbReference>
<protein>
    <recommendedName>
        <fullName evidence="7">Alpha box domain-containing protein</fullName>
    </recommendedName>
</protein>
<evidence type="ECO:0000256" key="5">
    <source>
        <dbReference type="RuleBase" id="RU003516"/>
    </source>
</evidence>
<keyword evidence="1 5" id="KW-0805">Transcription regulation</keyword>
<dbReference type="PROSITE" id="PS51325">
    <property type="entry name" value="ALPHA_BOX"/>
    <property type="match status" value="1"/>
</dbReference>
<evidence type="ECO:0000256" key="4">
    <source>
        <dbReference type="ARBA" id="ARBA00023242"/>
    </source>
</evidence>
<evidence type="ECO:0000259" key="7">
    <source>
        <dbReference type="PROSITE" id="PS51325"/>
    </source>
</evidence>
<dbReference type="GeneID" id="89970352"/>
<dbReference type="InterPro" id="IPR006856">
    <property type="entry name" value="MATalpha_HMGbox"/>
</dbReference>
<evidence type="ECO:0000256" key="3">
    <source>
        <dbReference type="ARBA" id="ARBA00023163"/>
    </source>
</evidence>
<dbReference type="RefSeq" id="XP_064706608.1">
    <property type="nucleotide sequence ID" value="XM_064845754.1"/>
</dbReference>
<evidence type="ECO:0000256" key="6">
    <source>
        <dbReference type="SAM" id="MobiDB-lite"/>
    </source>
</evidence>
<keyword evidence="9" id="KW-1185">Reference proteome</keyword>
<evidence type="ECO:0000313" key="8">
    <source>
        <dbReference type="EMBL" id="KAK5053166.1"/>
    </source>
</evidence>
<reference evidence="8 9" key="1">
    <citation type="submission" date="2023-08" db="EMBL/GenBank/DDBJ databases">
        <title>Black Yeasts Isolated from many extreme environments.</title>
        <authorList>
            <person name="Coleine C."/>
            <person name="Stajich J.E."/>
            <person name="Selbmann L."/>
        </authorList>
    </citation>
    <scope>NUCLEOTIDE SEQUENCE [LARGE SCALE GENOMIC DNA]</scope>
    <source>
        <strain evidence="8 9">CCFEE 5792</strain>
    </source>
</reference>